<comment type="caution">
    <text evidence="2">The sequence shown here is derived from an EMBL/GenBank/DDBJ whole genome shotgun (WGS) entry which is preliminary data.</text>
</comment>
<gene>
    <name evidence="2" type="ORF">ACFOEE_18525</name>
</gene>
<accession>A0ABV7CPP5</accession>
<name>A0ABV7CPP5_9GAMM</name>
<keyword evidence="3" id="KW-1185">Reference proteome</keyword>
<organism evidence="2 3">
    <name type="scientific">Pseudoalteromonas fenneropenaei</name>
    <dbReference type="NCBI Taxonomy" id="1737459"/>
    <lineage>
        <taxon>Bacteria</taxon>
        <taxon>Pseudomonadati</taxon>
        <taxon>Pseudomonadota</taxon>
        <taxon>Gammaproteobacteria</taxon>
        <taxon>Alteromonadales</taxon>
        <taxon>Pseudoalteromonadaceae</taxon>
        <taxon>Pseudoalteromonas</taxon>
    </lineage>
</organism>
<dbReference type="Proteomes" id="UP001595453">
    <property type="component" value="Unassembled WGS sequence"/>
</dbReference>
<evidence type="ECO:0000313" key="3">
    <source>
        <dbReference type="Proteomes" id="UP001595453"/>
    </source>
</evidence>
<feature type="chain" id="PRO_5046555702" evidence="1">
    <location>
        <begin position="22"/>
        <end position="429"/>
    </location>
</feature>
<evidence type="ECO:0000256" key="1">
    <source>
        <dbReference type="SAM" id="SignalP"/>
    </source>
</evidence>
<reference evidence="3" key="1">
    <citation type="journal article" date="2019" name="Int. J. Syst. Evol. Microbiol.">
        <title>The Global Catalogue of Microorganisms (GCM) 10K type strain sequencing project: providing services to taxonomists for standard genome sequencing and annotation.</title>
        <authorList>
            <consortium name="The Broad Institute Genomics Platform"/>
            <consortium name="The Broad Institute Genome Sequencing Center for Infectious Disease"/>
            <person name="Wu L."/>
            <person name="Ma J."/>
        </authorList>
    </citation>
    <scope>NUCLEOTIDE SEQUENCE [LARGE SCALE GENOMIC DNA]</scope>
    <source>
        <strain evidence="3">KCTC 42730</strain>
    </source>
</reference>
<evidence type="ECO:0000313" key="2">
    <source>
        <dbReference type="EMBL" id="MFC3034503.1"/>
    </source>
</evidence>
<dbReference type="RefSeq" id="WP_377127909.1">
    <property type="nucleotide sequence ID" value="NZ_JBHRSD010000040.1"/>
</dbReference>
<sequence length="429" mass="47939">MFIKVLLIALLGLMWSQYTNATILYQHEQGCEFIDKPLLKLDVVQSRSGISEDTEAEIAKLKQKLFVKLSRDYPEYQALAMVKVVPSVEYLAKDSTIFKVMAQAKVVTTCSAEIVQNGDDLKQFVRLGAMKPLNIERAITVTPKAVPVVKPIAAKDLLITRDTVLGLKLGSDITAAQALLGRFSLWWQINPNDAIALVGRNLALFYRQNQLIGFQYHIALLPTALNNRLEFLNDQAELAVQVSNTRLRLDAEISQTQELQLKTDFAEVDIATYITGHEQSALKLLGLRQGQVITLASKQAALPCFTSLDAADAIAGQDLIEFYQQDNKPYYFTGCHQMLELDHSGTVTALELLDKISPKRIELSALQQWLERSQAWHFSGVNYLDTEQALSKLGQIEITGDFAELQSPQCYGHFELYDAQVVTGKLQCL</sequence>
<feature type="signal peptide" evidence="1">
    <location>
        <begin position="1"/>
        <end position="21"/>
    </location>
</feature>
<dbReference type="EMBL" id="JBHRSD010000040">
    <property type="protein sequence ID" value="MFC3034503.1"/>
    <property type="molecule type" value="Genomic_DNA"/>
</dbReference>
<protein>
    <submittedName>
        <fullName evidence="2">Uncharacterized protein</fullName>
    </submittedName>
</protein>
<keyword evidence="1" id="KW-0732">Signal</keyword>
<proteinExistence type="predicted"/>